<sequence>MGISSQSDFKAILDKIWLSAHALEASQELQEGVLLEQFYDNQYIVSARKTADSWDIQEGPASRARIMRIFYYGDGCEKLADAEDLPTFGQAVQDVIAERKMVFIPLRPPEKLIEAGFSRFGERLGLPGK</sequence>
<dbReference type="RefSeq" id="WP_092472413.1">
    <property type="nucleotide sequence ID" value="NZ_FOOX01000012.1"/>
</dbReference>
<keyword evidence="2" id="KW-1185">Reference proteome</keyword>
<dbReference type="EMBL" id="FOOX01000012">
    <property type="protein sequence ID" value="SFG94025.1"/>
    <property type="molecule type" value="Genomic_DNA"/>
</dbReference>
<evidence type="ECO:0000313" key="2">
    <source>
        <dbReference type="Proteomes" id="UP000199337"/>
    </source>
</evidence>
<dbReference type="STRING" id="341036.SAMN05660649_03234"/>
<organism evidence="1 2">
    <name type="scientific">Desulfotruncus arcticus DSM 17038</name>
    <dbReference type="NCBI Taxonomy" id="1121424"/>
    <lineage>
        <taxon>Bacteria</taxon>
        <taxon>Bacillati</taxon>
        <taxon>Bacillota</taxon>
        <taxon>Clostridia</taxon>
        <taxon>Eubacteriales</taxon>
        <taxon>Desulfallaceae</taxon>
        <taxon>Desulfotruncus</taxon>
    </lineage>
</organism>
<dbReference type="AlphaFoldDB" id="A0A1I2VXV6"/>
<gene>
    <name evidence="1" type="ORF">SAMN05660649_03234</name>
</gene>
<proteinExistence type="predicted"/>
<evidence type="ECO:0000313" key="1">
    <source>
        <dbReference type="EMBL" id="SFG94025.1"/>
    </source>
</evidence>
<dbReference type="Proteomes" id="UP000199337">
    <property type="component" value="Unassembled WGS sequence"/>
</dbReference>
<reference evidence="2" key="1">
    <citation type="submission" date="2016-10" db="EMBL/GenBank/DDBJ databases">
        <authorList>
            <person name="Varghese N."/>
            <person name="Submissions S."/>
        </authorList>
    </citation>
    <scope>NUCLEOTIDE SEQUENCE [LARGE SCALE GENOMIC DNA]</scope>
    <source>
        <strain evidence="2">DSM 17038</strain>
    </source>
</reference>
<name>A0A1I2VXV6_9FIRM</name>
<accession>A0A1I2VXV6</accession>
<protein>
    <submittedName>
        <fullName evidence="1">Uncharacterized protein</fullName>
    </submittedName>
</protein>